<dbReference type="SUPFAM" id="SSF55464">
    <property type="entry name" value="Origin of replication-binding domain, RBD-like"/>
    <property type="match status" value="1"/>
</dbReference>
<accession>A0A7G9RGJ5</accession>
<evidence type="ECO:0000256" key="1">
    <source>
        <dbReference type="SAM" id="MobiDB-lite"/>
    </source>
</evidence>
<dbReference type="Pfam" id="PF13604">
    <property type="entry name" value="AAA_30"/>
    <property type="match status" value="1"/>
</dbReference>
<dbReference type="SMART" id="SM00382">
    <property type="entry name" value="AAA"/>
    <property type="match status" value="1"/>
</dbReference>
<name>A0A7G9RGJ5_9ACTN</name>
<sequence>MMMTLHKLHAGDGYTYLTRQVAAGDEGRSPGQKLADYYTASGNPPGRWVGSGAKDLAVTGRVREDQMRALFGQGMHPDADQIIAFELAAGHTQADAERAAKLGRAFPNYTPLPPRAERVTQRVTTFADEYGRPPTSSERSRIEAEEARRDRRAVAGYDLVFTPVKSASLLWALGSATTREQVEAAHHEAVADTLAWLERETGFARIGSAGEAQIETRGFVAAAFDHRDSRAGDPDLHTHVAISNKVRAREDHADGRPRWLSLDARVIHAAAVAASERYNTRLEEAMSRRLGVEFTERADSIRRDKRSVREVAGVPVALIKHFSRRRAAIEDRYRELASDYRHSHGHEPPREAQLKLAQQATLETRDRKAAPASLAGQITGWREEAAAVLGDHELADLEHQTLNRQGSTTTIADLPVDDLAATVLSVVSEEKATWTRWNLIAETERQLRPYRFPTNADRDAATDAVVARATDPQLSVQLTPADVDIAVTVEQEHAASTPLRRSNGESVFTEHGAVRFTTRDILDAEQRLLETATQRTRYGLTTDAVTEMIGAFEKRYDLTLDEGQRALVLGFAADPRRIVVGIGPAGAGKTTAMRAVAEAWRTTGRRVVPLAPSAAAAEVLGAELGCRAENLHKFQHAHTDAQSVDDWFRLQPGDLVLIDEAGMAGTRRLDWVVRYARERGAVVRLLGDPSQMSAVEAGGALRLLVNDVGAVQLNDLHRFTDPAEAEATLQLREGRAEALDFYFDRDRVAHGTSEAMLEDSYEAWATDTRQGRTSLLIASAGRDVSALNARARFERIAAGDVTVDGVELHDGNRAGVGDRIVTRVNDRGLTTRGGRDFVKNGDVWAVEGRHRNGDLTVRHGRHSGRVRLPSGYVAESVELAYATTTARAQGMTVDTAHVLVDTNTSRESLYVAATRGRLGARLYVASEDLIGIDAERPPAPALGTRDVLAEVLHRESSERSATEVQREATTRAAQRRRASESFLRGGAGRRPDYIETVNRVLGEGLADAVIHDAAFRTLSKTLARLEAAGHDPGRMLRRAAQRHELDTAASVAKVLNHRIEVMTAMAGRAPSAPLAVRPPPTPTHGPALRT</sequence>
<dbReference type="CDD" id="cd18809">
    <property type="entry name" value="SF1_C_RecD"/>
    <property type="match status" value="1"/>
</dbReference>
<dbReference type="SUPFAM" id="SSF52540">
    <property type="entry name" value="P-loop containing nucleoside triphosphate hydrolases"/>
    <property type="match status" value="2"/>
</dbReference>
<dbReference type="KEGG" id="nmes:H9L09_10720"/>
<protein>
    <submittedName>
        <fullName evidence="3">Relaxase domain-containing protein</fullName>
    </submittedName>
</protein>
<dbReference type="InterPro" id="IPR003593">
    <property type="entry name" value="AAA+_ATPase"/>
</dbReference>
<keyword evidence="4" id="KW-1185">Reference proteome</keyword>
<feature type="domain" description="AAA+ ATPase" evidence="2">
    <location>
        <begin position="575"/>
        <end position="802"/>
    </location>
</feature>
<evidence type="ECO:0000313" key="3">
    <source>
        <dbReference type="EMBL" id="QNN54720.1"/>
    </source>
</evidence>
<feature type="compositionally biased region" description="Basic and acidic residues" evidence="1">
    <location>
        <begin position="956"/>
        <end position="969"/>
    </location>
</feature>
<organism evidence="3 4">
    <name type="scientific">Nocardioides mesophilus</name>
    <dbReference type="NCBI Taxonomy" id="433659"/>
    <lineage>
        <taxon>Bacteria</taxon>
        <taxon>Bacillati</taxon>
        <taxon>Actinomycetota</taxon>
        <taxon>Actinomycetes</taxon>
        <taxon>Propionibacteriales</taxon>
        <taxon>Nocardioidaceae</taxon>
        <taxon>Nocardioides</taxon>
    </lineage>
</organism>
<evidence type="ECO:0000313" key="4">
    <source>
        <dbReference type="Proteomes" id="UP000515947"/>
    </source>
</evidence>
<dbReference type="Proteomes" id="UP000515947">
    <property type="component" value="Chromosome"/>
</dbReference>
<feature type="region of interest" description="Disordered" evidence="1">
    <location>
        <begin position="956"/>
        <end position="985"/>
    </location>
</feature>
<dbReference type="EMBL" id="CP060713">
    <property type="protein sequence ID" value="QNN54720.1"/>
    <property type="molecule type" value="Genomic_DNA"/>
</dbReference>
<dbReference type="Gene3D" id="2.30.30.940">
    <property type="match status" value="1"/>
</dbReference>
<dbReference type="AlphaFoldDB" id="A0A7G9RGJ5"/>
<dbReference type="Pfam" id="PF08751">
    <property type="entry name" value="TrwC"/>
    <property type="match status" value="1"/>
</dbReference>
<feature type="region of interest" description="Disordered" evidence="1">
    <location>
        <begin position="1070"/>
        <end position="1090"/>
    </location>
</feature>
<evidence type="ECO:0000259" key="2">
    <source>
        <dbReference type="SMART" id="SM00382"/>
    </source>
</evidence>
<dbReference type="NCBIfam" id="NF041492">
    <property type="entry name" value="MobF"/>
    <property type="match status" value="1"/>
</dbReference>
<proteinExistence type="predicted"/>
<dbReference type="InterPro" id="IPR027417">
    <property type="entry name" value="P-loop_NTPase"/>
</dbReference>
<dbReference type="Gene3D" id="3.40.50.300">
    <property type="entry name" value="P-loop containing nucleotide triphosphate hydrolases"/>
    <property type="match status" value="2"/>
</dbReference>
<reference evidence="3 4" key="1">
    <citation type="submission" date="2020-08" db="EMBL/GenBank/DDBJ databases">
        <title>Genome sequence of Nocardioides mesophilus KACC 16243T.</title>
        <authorList>
            <person name="Hyun D.-W."/>
            <person name="Bae J.-W."/>
        </authorList>
    </citation>
    <scope>NUCLEOTIDE SEQUENCE [LARGE SCALE GENOMIC DNA]</scope>
    <source>
        <strain evidence="3 4">KACC 16243</strain>
    </source>
</reference>
<gene>
    <name evidence="3" type="ORF">H9L09_10720</name>
</gene>
<dbReference type="InterPro" id="IPR014862">
    <property type="entry name" value="TrwC"/>
</dbReference>